<dbReference type="Pfam" id="PF00355">
    <property type="entry name" value="Rieske"/>
    <property type="match status" value="1"/>
</dbReference>
<keyword evidence="1" id="KW-0001">2Fe-2S</keyword>
<dbReference type="RefSeq" id="WP_394830678.1">
    <property type="nucleotide sequence ID" value="NZ_CP089929.1"/>
</dbReference>
<dbReference type="PANTHER" id="PTHR21266:SF57">
    <property type="entry name" value="3-CHLOROBENZOATE-3,4-DIOXYGENASE"/>
    <property type="match status" value="1"/>
</dbReference>
<evidence type="ECO:0000256" key="5">
    <source>
        <dbReference type="ARBA" id="ARBA00023014"/>
    </source>
</evidence>
<name>A0ABZ2KQX0_9BACT</name>
<feature type="domain" description="Rieske" evidence="6">
    <location>
        <begin position="14"/>
        <end position="117"/>
    </location>
</feature>
<proteinExistence type="predicted"/>
<evidence type="ECO:0000259" key="6">
    <source>
        <dbReference type="PROSITE" id="PS51296"/>
    </source>
</evidence>
<evidence type="ECO:0000256" key="4">
    <source>
        <dbReference type="ARBA" id="ARBA00023004"/>
    </source>
</evidence>
<dbReference type="GO" id="GO:0051213">
    <property type="term" value="F:dioxygenase activity"/>
    <property type="evidence" value="ECO:0007669"/>
    <property type="project" value="UniProtKB-KW"/>
</dbReference>
<dbReference type="PROSITE" id="PS51296">
    <property type="entry name" value="RIESKE"/>
    <property type="match status" value="1"/>
</dbReference>
<evidence type="ECO:0000256" key="3">
    <source>
        <dbReference type="ARBA" id="ARBA00023002"/>
    </source>
</evidence>
<evidence type="ECO:0000313" key="8">
    <source>
        <dbReference type="Proteomes" id="UP001374803"/>
    </source>
</evidence>
<dbReference type="CDD" id="cd03469">
    <property type="entry name" value="Rieske_RO_Alpha_N"/>
    <property type="match status" value="1"/>
</dbReference>
<keyword evidence="8" id="KW-1185">Reference proteome</keyword>
<dbReference type="PANTHER" id="PTHR21266">
    <property type="entry name" value="IRON-SULFUR DOMAIN CONTAINING PROTEIN"/>
    <property type="match status" value="1"/>
</dbReference>
<keyword evidence="4" id="KW-0408">Iron</keyword>
<accession>A0ABZ2KQX0</accession>
<dbReference type="Gene3D" id="3.90.380.10">
    <property type="entry name" value="Naphthalene 1,2-dioxygenase Alpha Subunit, Chain A, domain 1"/>
    <property type="match status" value="1"/>
</dbReference>
<dbReference type="InterPro" id="IPR015881">
    <property type="entry name" value="ARHD_Rieske_2Fe_2S"/>
</dbReference>
<dbReference type="Proteomes" id="UP001374803">
    <property type="component" value="Chromosome"/>
</dbReference>
<reference evidence="7" key="1">
    <citation type="submission" date="2021-12" db="EMBL/GenBank/DDBJ databases">
        <title>Discovery of the Pendulisporaceae a myxobacterial family with distinct sporulation behavior and unique specialized metabolism.</title>
        <authorList>
            <person name="Garcia R."/>
            <person name="Popoff A."/>
            <person name="Bader C.D."/>
            <person name="Loehr J."/>
            <person name="Walesch S."/>
            <person name="Walt C."/>
            <person name="Boldt J."/>
            <person name="Bunk B."/>
            <person name="Haeckl F.J.F.P.J."/>
            <person name="Gunesch A.P."/>
            <person name="Birkelbach J."/>
            <person name="Nuebel U."/>
            <person name="Pietschmann T."/>
            <person name="Bach T."/>
            <person name="Mueller R."/>
        </authorList>
    </citation>
    <scope>NUCLEOTIDE SEQUENCE</scope>
    <source>
        <strain evidence="7">MSr11367</strain>
    </source>
</reference>
<keyword evidence="5" id="KW-0411">Iron-sulfur</keyword>
<dbReference type="SUPFAM" id="SSF55961">
    <property type="entry name" value="Bet v1-like"/>
    <property type="match status" value="1"/>
</dbReference>
<keyword evidence="3" id="KW-0560">Oxidoreductase</keyword>
<dbReference type="SUPFAM" id="SSF50022">
    <property type="entry name" value="ISP domain"/>
    <property type="match status" value="1"/>
</dbReference>
<dbReference type="Gene3D" id="2.102.10.10">
    <property type="entry name" value="Rieske [2Fe-2S] iron-sulphur domain"/>
    <property type="match status" value="1"/>
</dbReference>
<keyword evidence="2" id="KW-0479">Metal-binding</keyword>
<dbReference type="InterPro" id="IPR017941">
    <property type="entry name" value="Rieske_2Fe-2S"/>
</dbReference>
<evidence type="ECO:0000256" key="2">
    <source>
        <dbReference type="ARBA" id="ARBA00022723"/>
    </source>
</evidence>
<organism evidence="7 8">
    <name type="scientific">Pendulispora rubella</name>
    <dbReference type="NCBI Taxonomy" id="2741070"/>
    <lineage>
        <taxon>Bacteria</taxon>
        <taxon>Pseudomonadati</taxon>
        <taxon>Myxococcota</taxon>
        <taxon>Myxococcia</taxon>
        <taxon>Myxococcales</taxon>
        <taxon>Sorangiineae</taxon>
        <taxon>Pendulisporaceae</taxon>
        <taxon>Pendulispora</taxon>
    </lineage>
</organism>
<dbReference type="InterPro" id="IPR036922">
    <property type="entry name" value="Rieske_2Fe-2S_sf"/>
</dbReference>
<protein>
    <submittedName>
        <fullName evidence="7">Aromatic ring-hydroxylating dioxygenase subunit alpha</fullName>
    </submittedName>
</protein>
<dbReference type="InterPro" id="IPR050584">
    <property type="entry name" value="Cholesterol_7-desaturase"/>
</dbReference>
<keyword evidence="7" id="KW-0223">Dioxygenase</keyword>
<dbReference type="Pfam" id="PF19112">
    <property type="entry name" value="VanA_C"/>
    <property type="match status" value="1"/>
</dbReference>
<dbReference type="EMBL" id="CP089983">
    <property type="protein sequence ID" value="WXB01071.1"/>
    <property type="molecule type" value="Genomic_DNA"/>
</dbReference>
<gene>
    <name evidence="7" type="ORF">LVJ94_29640</name>
</gene>
<evidence type="ECO:0000256" key="1">
    <source>
        <dbReference type="ARBA" id="ARBA00022714"/>
    </source>
</evidence>
<sequence>MAHVPSDPVLFDDWHVVARSEQLEADKPLGVSLLGDDVVLWRGKDGVAAFRDVCIHRGARLSLGKVRDCTLVCPYHGWHYDQQGQCTHIPAQPNMVPPKKAKASTYQVKEKYGWIWLSLGNPARDVPVFSEWEDDSFRKVHVGPYSFPASGPRIIENFLDVAHFPFVHEGFLGDPTYPEIDEYEAEIAPDDASGEYGVIARDISVFQPDPDGTGEGRRIAYTYKVLRPLTATFVKSSAGARFAMYFTVTPRTERTSSVWAYIAMDYSTLTDDEIRSFQDMITLQDVPVVSSQRPELIALDLAEELHLRSDRISIAYRKWLRRLGLRYGVLA</sequence>
<dbReference type="PROSITE" id="PS00570">
    <property type="entry name" value="RING_HYDROXYL_ALPHA"/>
    <property type="match status" value="1"/>
</dbReference>
<evidence type="ECO:0000313" key="7">
    <source>
        <dbReference type="EMBL" id="WXB01071.1"/>
    </source>
</evidence>
<dbReference type="InterPro" id="IPR044043">
    <property type="entry name" value="VanA_C_cat"/>
</dbReference>